<dbReference type="Gene3D" id="3.30.230.10">
    <property type="match status" value="1"/>
</dbReference>
<keyword evidence="16" id="KW-1185">Reference proteome</keyword>
<evidence type="ECO:0000313" key="16">
    <source>
        <dbReference type="Proteomes" id="UP000191110"/>
    </source>
</evidence>
<dbReference type="SUPFAM" id="SSF52540">
    <property type="entry name" value="P-loop containing nucleoside triphosphate hydrolases"/>
    <property type="match status" value="1"/>
</dbReference>
<keyword evidence="3 11" id="KW-0227">DNA damage</keyword>
<evidence type="ECO:0000256" key="2">
    <source>
        <dbReference type="ARBA" id="ARBA00022741"/>
    </source>
</evidence>
<dbReference type="GO" id="GO:0008270">
    <property type="term" value="F:zinc ion binding"/>
    <property type="evidence" value="ECO:0007669"/>
    <property type="project" value="UniProtKB-KW"/>
</dbReference>
<dbReference type="NCBIfam" id="TIGR00416">
    <property type="entry name" value="sms"/>
    <property type="match status" value="1"/>
</dbReference>
<evidence type="ECO:0000256" key="8">
    <source>
        <dbReference type="ARBA" id="ARBA00023016"/>
    </source>
</evidence>
<evidence type="ECO:0000256" key="3">
    <source>
        <dbReference type="ARBA" id="ARBA00022763"/>
    </source>
</evidence>
<dbReference type="Gene3D" id="3.40.50.300">
    <property type="entry name" value="P-loop containing nucleotide triphosphate hydrolases"/>
    <property type="match status" value="1"/>
</dbReference>
<evidence type="ECO:0000256" key="4">
    <source>
        <dbReference type="ARBA" id="ARBA00022771"/>
    </source>
</evidence>
<evidence type="ECO:0000256" key="9">
    <source>
        <dbReference type="ARBA" id="ARBA00023125"/>
    </source>
</evidence>
<dbReference type="InterPro" id="IPR027417">
    <property type="entry name" value="P-loop_NTPase"/>
</dbReference>
<dbReference type="InterPro" id="IPR014721">
    <property type="entry name" value="Ribsml_uS5_D2-typ_fold_subgr"/>
</dbReference>
<dbReference type="InterPro" id="IPR041166">
    <property type="entry name" value="Rubredoxin_2"/>
</dbReference>
<name>A0A1T2L7U1_9GAMM</name>
<dbReference type="GO" id="GO:0005829">
    <property type="term" value="C:cytosol"/>
    <property type="evidence" value="ECO:0007669"/>
    <property type="project" value="TreeGrafter"/>
</dbReference>
<dbReference type="AlphaFoldDB" id="A0A1T2L7U1"/>
<keyword evidence="8 11" id="KW-0346">Stress response</keyword>
<comment type="domain">
    <text evidence="11">The middle region has homology to RecA with ATPase motifs including the RadA KNRFG motif, while the C-terminus is homologous to Lon protease.</text>
</comment>
<dbReference type="Pfam" id="PF13481">
    <property type="entry name" value="AAA_25"/>
    <property type="match status" value="1"/>
</dbReference>
<comment type="caution">
    <text evidence="15">The sequence shown here is derived from an EMBL/GenBank/DDBJ whole genome shotgun (WGS) entry which is preliminary data.</text>
</comment>
<feature type="domain" description="RecA family profile 1" evidence="14">
    <location>
        <begin position="72"/>
        <end position="220"/>
    </location>
</feature>
<dbReference type="GO" id="GO:0003684">
    <property type="term" value="F:damaged DNA binding"/>
    <property type="evidence" value="ECO:0007669"/>
    <property type="project" value="InterPro"/>
</dbReference>
<feature type="short sequence motif" description="RadA KNRFG motif" evidence="11">
    <location>
        <begin position="257"/>
        <end position="261"/>
    </location>
</feature>
<dbReference type="GO" id="GO:0016787">
    <property type="term" value="F:hydrolase activity"/>
    <property type="evidence" value="ECO:0007669"/>
    <property type="project" value="UniProtKB-KW"/>
</dbReference>
<dbReference type="GO" id="GO:0000725">
    <property type="term" value="P:recombinational repair"/>
    <property type="evidence" value="ECO:0007669"/>
    <property type="project" value="UniProtKB-UniRule"/>
</dbReference>
<evidence type="ECO:0000256" key="10">
    <source>
        <dbReference type="ARBA" id="ARBA00023204"/>
    </source>
</evidence>
<dbReference type="Proteomes" id="UP000191110">
    <property type="component" value="Unassembled WGS sequence"/>
</dbReference>
<dbReference type="FunFam" id="3.30.230.10:FF:000011">
    <property type="entry name" value="DNA repair protein RadA"/>
    <property type="match status" value="1"/>
</dbReference>
<dbReference type="HAMAP" id="MF_01498">
    <property type="entry name" value="RadA_bact"/>
    <property type="match status" value="1"/>
</dbReference>
<keyword evidence="1 11" id="KW-0479">Metal-binding</keyword>
<keyword evidence="2 11" id="KW-0547">Nucleotide-binding</keyword>
<reference evidence="15 16" key="1">
    <citation type="submission" date="2016-11" db="EMBL/GenBank/DDBJ databases">
        <title>Mixed transmission modes and dynamic genome evolution in an obligate animal-bacterial symbiosis.</title>
        <authorList>
            <person name="Russell S.L."/>
            <person name="Corbett-Detig R.B."/>
            <person name="Cavanaugh C.M."/>
        </authorList>
    </citation>
    <scope>NUCLEOTIDE SEQUENCE [LARGE SCALE GENOMIC DNA]</scope>
    <source>
        <strain evidence="15">Sveles-Q1</strain>
    </source>
</reference>
<evidence type="ECO:0000256" key="13">
    <source>
        <dbReference type="RuleBase" id="RU003555"/>
    </source>
</evidence>
<proteinExistence type="inferred from homology"/>
<keyword evidence="9 11" id="KW-0238">DNA-binding</keyword>
<dbReference type="Pfam" id="PF13541">
    <property type="entry name" value="ChlI"/>
    <property type="match status" value="1"/>
</dbReference>
<sequence length="457" mass="48722">MAKVKNLYSCSECGAQSPKWAGQCGDCGSWNTLVESVAVAKSGSSKSSRFSGYAGVTSEAQIQPLSAVVPGEAPRSPTGMAELDRVLGGGLVTGSVTLIGGDPGIGKSTLLLQAMSSLGERLSTLYVSGEESPEQISLRAHRLSLSTEGVRLLAETRVEGILAHVAKERPQVLVVDSIQTIFSDELQSAPGSVAQVRESAAQLVRFAKQSGTVLFLVGHVTKEGQLAGPRVLEHMVDAVLYFEGDSSSRYRVIRAVKNRFGEVNELGVFAMTDRGLREVSNPSAIFLSRHEEPVPGSVIMVTLEGSRPMLVEVQALVDESHMSAPRRLTQGLDQNRLAMLLATLHRHAGIAAYDQDVYVNVVGGVRVAETAVDLAVLLAVVSSLRSRPLPNDLVVFGEVGLAGEIRPVQGGEERLREAEKHGFKNAIVPKANAPKRGRGGEMKVTAVTRLAEVFEQL</sequence>
<dbReference type="InterPro" id="IPR020588">
    <property type="entry name" value="RecA_ATP-bd"/>
</dbReference>
<keyword evidence="7 11" id="KW-0067">ATP-binding</keyword>
<evidence type="ECO:0000256" key="11">
    <source>
        <dbReference type="HAMAP-Rule" id="MF_01498"/>
    </source>
</evidence>
<comment type="function">
    <text evidence="11">Plays a role in repairing double-strand DNA breaks, probably involving stabilizing or processing branched DNA or blocked replication forks.</text>
</comment>
<dbReference type="GO" id="GO:0005524">
    <property type="term" value="F:ATP binding"/>
    <property type="evidence" value="ECO:0007669"/>
    <property type="project" value="UniProtKB-UniRule"/>
</dbReference>
<evidence type="ECO:0000256" key="5">
    <source>
        <dbReference type="ARBA" id="ARBA00022801"/>
    </source>
</evidence>
<keyword evidence="6 13" id="KW-0862">Zinc</keyword>
<feature type="binding site" evidence="11">
    <location>
        <begin position="101"/>
        <end position="108"/>
    </location>
    <ligand>
        <name>ATP</name>
        <dbReference type="ChEBI" id="CHEBI:30616"/>
    </ligand>
</feature>
<gene>
    <name evidence="11" type="primary">radA</name>
    <name evidence="15" type="ORF">BOW53_05080</name>
</gene>
<evidence type="ECO:0000256" key="6">
    <source>
        <dbReference type="ARBA" id="ARBA00022833"/>
    </source>
</evidence>
<evidence type="ECO:0000256" key="7">
    <source>
        <dbReference type="ARBA" id="ARBA00022840"/>
    </source>
</evidence>
<keyword evidence="10 11" id="KW-0234">DNA repair</keyword>
<dbReference type="GO" id="GO:0140664">
    <property type="term" value="F:ATP-dependent DNA damage sensor activity"/>
    <property type="evidence" value="ECO:0007669"/>
    <property type="project" value="InterPro"/>
</dbReference>
<dbReference type="InterPro" id="IPR003593">
    <property type="entry name" value="AAA+_ATPase"/>
</dbReference>
<comment type="similarity">
    <text evidence="11 13">Belongs to the RecA family. RadA subfamily.</text>
</comment>
<protein>
    <recommendedName>
        <fullName evidence="11 12">DNA repair protein RadA</fullName>
    </recommendedName>
</protein>
<evidence type="ECO:0000256" key="12">
    <source>
        <dbReference type="NCBIfam" id="TIGR00416"/>
    </source>
</evidence>
<dbReference type="PANTHER" id="PTHR32472">
    <property type="entry name" value="DNA REPAIR PROTEIN RADA"/>
    <property type="match status" value="1"/>
</dbReference>
<dbReference type="PROSITE" id="PS50162">
    <property type="entry name" value="RECA_2"/>
    <property type="match status" value="1"/>
</dbReference>
<dbReference type="PANTHER" id="PTHR32472:SF10">
    <property type="entry name" value="DNA REPAIR PROTEIN RADA-LIKE PROTEIN"/>
    <property type="match status" value="1"/>
</dbReference>
<comment type="function">
    <text evidence="13">DNA-dependent ATPase involved in processing of recombination intermediates, plays a role in repairing DNA breaks. Stimulates the branch migration of RecA-mediated strand transfer reactions, allowing the 3' invading strand to extend heteroduplex DNA faster. Binds ssDNA in the presence of ADP but not other nucleotides, has ATPase activity that is stimulated by ssDNA and various branched DNA structures, but inhibited by SSB. Does not have RecA's homology-searching function.</text>
</comment>
<dbReference type="CDD" id="cd01121">
    <property type="entry name" value="RadA_SMS_N"/>
    <property type="match status" value="1"/>
</dbReference>
<dbReference type="EMBL" id="MPRL01000014">
    <property type="protein sequence ID" value="OOZ41104.1"/>
    <property type="molecule type" value="Genomic_DNA"/>
</dbReference>
<dbReference type="RefSeq" id="WP_078483002.1">
    <property type="nucleotide sequence ID" value="NZ_MPRL01000014.1"/>
</dbReference>
<feature type="region of interest" description="Lon-protease-like" evidence="11">
    <location>
        <begin position="356"/>
        <end position="457"/>
    </location>
</feature>
<evidence type="ECO:0000313" key="15">
    <source>
        <dbReference type="EMBL" id="OOZ41104.1"/>
    </source>
</evidence>
<dbReference type="InterPro" id="IPR020568">
    <property type="entry name" value="Ribosomal_Su5_D2-typ_SF"/>
</dbReference>
<accession>A0A1T2L7U1</accession>
<evidence type="ECO:0000256" key="1">
    <source>
        <dbReference type="ARBA" id="ARBA00022723"/>
    </source>
</evidence>
<dbReference type="SMART" id="SM00382">
    <property type="entry name" value="AAA"/>
    <property type="match status" value="1"/>
</dbReference>
<dbReference type="Pfam" id="PF18073">
    <property type="entry name" value="Zn_ribbon_LapB"/>
    <property type="match status" value="1"/>
</dbReference>
<dbReference type="FunFam" id="3.40.50.300:FF:000050">
    <property type="entry name" value="DNA repair protein RadA"/>
    <property type="match status" value="1"/>
</dbReference>
<dbReference type="OrthoDB" id="9803906at2"/>
<keyword evidence="4 13" id="KW-0863">Zinc-finger</keyword>
<organism evidence="15 16">
    <name type="scientific">Solemya pervernicosa gill symbiont</name>
    <dbReference type="NCBI Taxonomy" id="642797"/>
    <lineage>
        <taxon>Bacteria</taxon>
        <taxon>Pseudomonadati</taxon>
        <taxon>Pseudomonadota</taxon>
        <taxon>Gammaproteobacteria</taxon>
        <taxon>sulfur-oxidizing symbionts</taxon>
    </lineage>
</organism>
<dbReference type="SUPFAM" id="SSF54211">
    <property type="entry name" value="Ribosomal protein S5 domain 2-like"/>
    <property type="match status" value="1"/>
</dbReference>
<evidence type="ECO:0000259" key="14">
    <source>
        <dbReference type="PROSITE" id="PS50162"/>
    </source>
</evidence>
<dbReference type="PRINTS" id="PR01874">
    <property type="entry name" value="DNAREPAIRADA"/>
</dbReference>
<keyword evidence="5" id="KW-0378">Hydrolase</keyword>
<dbReference type="InterPro" id="IPR004504">
    <property type="entry name" value="DNA_repair_RadA"/>
</dbReference>